<comment type="caution">
    <text evidence="2">The sequence shown here is derived from an EMBL/GenBank/DDBJ whole genome shotgun (WGS) entry which is preliminary data.</text>
</comment>
<protein>
    <submittedName>
        <fullName evidence="2">Uncharacterized protein</fullName>
    </submittedName>
</protein>
<dbReference type="EMBL" id="JACIGE010000010">
    <property type="protein sequence ID" value="MBB4248389.1"/>
    <property type="molecule type" value="Genomic_DNA"/>
</dbReference>
<evidence type="ECO:0000313" key="2">
    <source>
        <dbReference type="EMBL" id="MBB4248389.1"/>
    </source>
</evidence>
<dbReference type="RefSeq" id="WP_153117368.1">
    <property type="nucleotide sequence ID" value="NZ_JACIGE010000010.1"/>
</dbReference>
<gene>
    <name evidence="2" type="ORF">GGD90_002781</name>
</gene>
<name>A0A840GJP8_RHOTE</name>
<evidence type="ECO:0000313" key="3">
    <source>
        <dbReference type="Proteomes" id="UP000587070"/>
    </source>
</evidence>
<proteinExistence type="predicted"/>
<evidence type="ECO:0000256" key="1">
    <source>
        <dbReference type="SAM" id="MobiDB-lite"/>
    </source>
</evidence>
<feature type="region of interest" description="Disordered" evidence="1">
    <location>
        <begin position="140"/>
        <end position="160"/>
    </location>
</feature>
<keyword evidence="3" id="KW-1185">Reference proteome</keyword>
<accession>A0A840GJP8</accession>
<organism evidence="2 3">
    <name type="scientific">Rhodocyclus tenuis</name>
    <name type="common">Rhodospirillum tenue</name>
    <dbReference type="NCBI Taxonomy" id="1066"/>
    <lineage>
        <taxon>Bacteria</taxon>
        <taxon>Pseudomonadati</taxon>
        <taxon>Pseudomonadota</taxon>
        <taxon>Betaproteobacteria</taxon>
        <taxon>Rhodocyclales</taxon>
        <taxon>Rhodocyclaceae</taxon>
        <taxon>Rhodocyclus</taxon>
    </lineage>
</organism>
<dbReference type="AlphaFoldDB" id="A0A840GJP8"/>
<reference evidence="2 3" key="1">
    <citation type="submission" date="2020-08" db="EMBL/GenBank/DDBJ databases">
        <title>Genome sequencing of Purple Non-Sulfur Bacteria from various extreme environments.</title>
        <authorList>
            <person name="Mayer M."/>
        </authorList>
    </citation>
    <scope>NUCLEOTIDE SEQUENCE [LARGE SCALE GENOMIC DNA]</scope>
    <source>
        <strain evidence="2 3">2761</strain>
    </source>
</reference>
<sequence>MAFKIRQSTTRRWPVNVILRDCNAEGVVVEETHTFIGLWRSFGESDVVAARKAVFGEGTDEVLSESAKRRTVSEQAQLDADFISALLVGWEGVSDEDGNPVPYTPGALAELVVGPNGPELRRALNVAVLEIRFGMASAKNVSTSPIPGQETGMGEAAQTN</sequence>
<dbReference type="Proteomes" id="UP000587070">
    <property type="component" value="Unassembled WGS sequence"/>
</dbReference>
<dbReference type="OrthoDB" id="7743875at2"/>